<dbReference type="InterPro" id="IPR043839">
    <property type="entry name" value="PafC_HTH"/>
</dbReference>
<dbReference type="InterPro" id="IPR051534">
    <property type="entry name" value="CBASS_pafABC_assoc_protein"/>
</dbReference>
<dbReference type="PROSITE" id="PS52050">
    <property type="entry name" value="WYL"/>
    <property type="match status" value="2"/>
</dbReference>
<comment type="caution">
    <text evidence="4">The sequence shown here is derived from an EMBL/GenBank/DDBJ whole genome shotgun (WGS) entry which is preliminary data.</text>
</comment>
<feature type="domain" description="PafC HTH" evidence="2">
    <location>
        <begin position="307"/>
        <end position="442"/>
    </location>
</feature>
<feature type="domain" description="WYL" evidence="1">
    <location>
        <begin position="174"/>
        <end position="228"/>
    </location>
</feature>
<evidence type="ECO:0008006" key="6">
    <source>
        <dbReference type="Google" id="ProtNLM"/>
    </source>
</evidence>
<keyword evidence="5" id="KW-1185">Reference proteome</keyword>
<evidence type="ECO:0000259" key="1">
    <source>
        <dbReference type="Pfam" id="PF13280"/>
    </source>
</evidence>
<evidence type="ECO:0000313" key="5">
    <source>
        <dbReference type="Proteomes" id="UP001500368"/>
    </source>
</evidence>
<accession>A0ABP9G3L2</accession>
<dbReference type="InterPro" id="IPR057727">
    <property type="entry name" value="WCX_dom"/>
</dbReference>
<dbReference type="Pfam" id="PF13280">
    <property type="entry name" value="WYL"/>
    <property type="match status" value="2"/>
</dbReference>
<sequence length="644" mass="70729">MSAAQEATADYGVARALSVARTIMDAGPLGLTKAEIRERVELYRSAKANGQTWESWDREFSRDKKHLRACGIDIQEPQADGEEYRYTISAADYGLPPLTLELAERIALQRARTLFSGSRLRGLDHALWALESVAEIRGADGQQEPLPDPGPALQLSLGSEQELDQLVILAQLGTDRPLSFGYTAHGRRGVQQRRVVPLGLGARGHWYLIAHDLDRDQQRSFRLDRIQGTPVPLKPPFSADVQQAIDEIAAGTRYAQLDIRAVLEAFTAGQERHDGLHEIYRLHAQPAEVPRLRPLTAGRSSDPAETKIERVLNMAAYLLAHDGVPPSELLQKYGISPRQLQRDLLSLQQVGSFDRNYFADFITVSPLPPLSYEEFEQQYLPADAPIVLLDSSLDDSTPLARPVSLSKPGALALLIALQVVIDLGSEGQQSLSEAARSLRRKILTLVPEALAQSARSVTMTASRVDETVLTAAAQAIAEGTAADMEYQDAEGSISRRIIDPVQLVHDGPRSYLRAFCHTAGGERLFRLDRMRTLTVLAGSERSQAARELPLHQVPAARVPRTAESVDAVLRFAPSAAAEADAFAPQRHKIEDDGARVIATHYRSAAALIQLIFDAGGDIELLQPEALREQVRQRAEFLIGRTIDA</sequence>
<feature type="domain" description="WYL" evidence="1">
    <location>
        <begin position="468"/>
        <end position="535"/>
    </location>
</feature>
<dbReference type="EMBL" id="BAABLW010000007">
    <property type="protein sequence ID" value="GAA4926281.1"/>
    <property type="molecule type" value="Genomic_DNA"/>
</dbReference>
<dbReference type="PANTHER" id="PTHR34580:SF1">
    <property type="entry name" value="PROTEIN PAFC"/>
    <property type="match status" value="1"/>
</dbReference>
<dbReference type="PANTHER" id="PTHR34580">
    <property type="match status" value="1"/>
</dbReference>
<evidence type="ECO:0000259" key="2">
    <source>
        <dbReference type="Pfam" id="PF19187"/>
    </source>
</evidence>
<evidence type="ECO:0000313" key="4">
    <source>
        <dbReference type="EMBL" id="GAA4926281.1"/>
    </source>
</evidence>
<dbReference type="RefSeq" id="WP_345478359.1">
    <property type="nucleotide sequence ID" value="NZ_BAABLW010000007.1"/>
</dbReference>
<dbReference type="Pfam" id="PF19187">
    <property type="entry name" value="HTH_PafC"/>
    <property type="match status" value="1"/>
</dbReference>
<gene>
    <name evidence="4" type="ORF">GCM10025790_25220</name>
</gene>
<dbReference type="Pfam" id="PF25583">
    <property type="entry name" value="WCX"/>
    <property type="match status" value="1"/>
</dbReference>
<protein>
    <recommendedName>
        <fullName evidence="6">WYL domain-containing protein</fullName>
    </recommendedName>
</protein>
<name>A0ABP9G3L2_9MICC</name>
<reference evidence="5" key="1">
    <citation type="journal article" date="2019" name="Int. J. Syst. Evol. Microbiol.">
        <title>The Global Catalogue of Microorganisms (GCM) 10K type strain sequencing project: providing services to taxonomists for standard genome sequencing and annotation.</title>
        <authorList>
            <consortium name="The Broad Institute Genomics Platform"/>
            <consortium name="The Broad Institute Genome Sequencing Center for Infectious Disease"/>
            <person name="Wu L."/>
            <person name="Ma J."/>
        </authorList>
    </citation>
    <scope>NUCLEOTIDE SEQUENCE [LARGE SCALE GENOMIC DNA]</scope>
    <source>
        <strain evidence="5">JCM 19129</strain>
    </source>
</reference>
<feature type="domain" description="WCX" evidence="3">
    <location>
        <begin position="564"/>
        <end position="635"/>
    </location>
</feature>
<dbReference type="Proteomes" id="UP001500368">
    <property type="component" value="Unassembled WGS sequence"/>
</dbReference>
<organism evidence="4 5">
    <name type="scientific">Nesterenkonia rhizosphaerae</name>
    <dbReference type="NCBI Taxonomy" id="1348272"/>
    <lineage>
        <taxon>Bacteria</taxon>
        <taxon>Bacillati</taxon>
        <taxon>Actinomycetota</taxon>
        <taxon>Actinomycetes</taxon>
        <taxon>Micrococcales</taxon>
        <taxon>Micrococcaceae</taxon>
        <taxon>Nesterenkonia</taxon>
    </lineage>
</organism>
<dbReference type="InterPro" id="IPR026881">
    <property type="entry name" value="WYL_dom"/>
</dbReference>
<evidence type="ECO:0000259" key="3">
    <source>
        <dbReference type="Pfam" id="PF25583"/>
    </source>
</evidence>
<proteinExistence type="predicted"/>